<organism evidence="1 2">
    <name type="scientific">Gilliamella apicola</name>
    <dbReference type="NCBI Taxonomy" id="1196095"/>
    <lineage>
        <taxon>Bacteria</taxon>
        <taxon>Pseudomonadati</taxon>
        <taxon>Pseudomonadota</taxon>
        <taxon>Gammaproteobacteria</taxon>
        <taxon>Orbales</taxon>
        <taxon>Orbaceae</taxon>
        <taxon>Gilliamella</taxon>
    </lineage>
</organism>
<dbReference type="InterPro" id="IPR003458">
    <property type="entry name" value="Phage_T4_Gp38_tail_assem"/>
</dbReference>
<evidence type="ECO:0000313" key="1">
    <source>
        <dbReference type="EMBL" id="PXZ07902.1"/>
    </source>
</evidence>
<keyword evidence="2" id="KW-1185">Reference proteome</keyword>
<comment type="caution">
    <text evidence="1">The sequence shown here is derived from an EMBL/GenBank/DDBJ whole genome shotgun (WGS) entry which is preliminary data.</text>
</comment>
<dbReference type="RefSeq" id="WP_110432898.1">
    <property type="nucleotide sequence ID" value="NZ_QGLR01000008.1"/>
</dbReference>
<dbReference type="Pfam" id="PF02413">
    <property type="entry name" value="Caudo_TAP"/>
    <property type="match status" value="1"/>
</dbReference>
<name>A0A2V4E3S0_9GAMM</name>
<reference evidence="1 2" key="1">
    <citation type="submission" date="2018-05" db="EMBL/GenBank/DDBJ databases">
        <title>Reference genomes for bee gut microbiota database.</title>
        <authorList>
            <person name="Ellegaard K.M."/>
        </authorList>
    </citation>
    <scope>NUCLEOTIDE SEQUENCE [LARGE SCALE GENOMIC DNA]</scope>
    <source>
        <strain evidence="1 2">ESL0182</strain>
    </source>
</reference>
<sequence>MIYYNSKNNGFYDSNINDVPANSVEISNEEHAELLEKQSKGFVIKSDINGRPVAIERVFTNDEIILQNESLQQQLINIANEQIIILERAIKYNRARDADKLLLEKLELFTIDVSQVDLSDPDLTFPELPKKAL</sequence>
<dbReference type="Proteomes" id="UP000247932">
    <property type="component" value="Unassembled WGS sequence"/>
</dbReference>
<proteinExistence type="predicted"/>
<gene>
    <name evidence="1" type="ORF">DKK70_04390</name>
</gene>
<accession>A0A2V4E3S0</accession>
<evidence type="ECO:0008006" key="3">
    <source>
        <dbReference type="Google" id="ProtNLM"/>
    </source>
</evidence>
<dbReference type="OrthoDB" id="6465464at2"/>
<protein>
    <recommendedName>
        <fullName evidence="3">Tail fiber assembly protein</fullName>
    </recommendedName>
</protein>
<dbReference type="AlphaFoldDB" id="A0A2V4E3S0"/>
<evidence type="ECO:0000313" key="2">
    <source>
        <dbReference type="Proteomes" id="UP000247932"/>
    </source>
</evidence>
<dbReference type="EMBL" id="QGLR01000008">
    <property type="protein sequence ID" value="PXZ07902.1"/>
    <property type="molecule type" value="Genomic_DNA"/>
</dbReference>